<feature type="compositionally biased region" description="Low complexity" evidence="1">
    <location>
        <begin position="474"/>
        <end position="483"/>
    </location>
</feature>
<proteinExistence type="predicted"/>
<evidence type="ECO:0000313" key="4">
    <source>
        <dbReference type="Proteomes" id="UP000823941"/>
    </source>
</evidence>
<feature type="compositionally biased region" description="Basic residues" evidence="1">
    <location>
        <begin position="437"/>
        <end position="448"/>
    </location>
</feature>
<name>A0ABQ7Q6D3_PLUXY</name>
<feature type="region of interest" description="Disordered" evidence="1">
    <location>
        <begin position="261"/>
        <end position="334"/>
    </location>
</feature>
<gene>
    <name evidence="3" type="ORF">JYU34_014982</name>
</gene>
<feature type="region of interest" description="Disordered" evidence="1">
    <location>
        <begin position="632"/>
        <end position="659"/>
    </location>
</feature>
<comment type="caution">
    <text evidence="3">The sequence shown here is derived from an EMBL/GenBank/DDBJ whole genome shotgun (WGS) entry which is preliminary data.</text>
</comment>
<feature type="compositionally biased region" description="Polar residues" evidence="1">
    <location>
        <begin position="70"/>
        <end position="92"/>
    </location>
</feature>
<evidence type="ECO:0000256" key="1">
    <source>
        <dbReference type="SAM" id="MobiDB-lite"/>
    </source>
</evidence>
<sequence length="659" mass="70177">MLCDSVVVVALVVFCACTYSTGANLLENFDFKHFVFRSSTKTKGGFGSSSSNESVSNKKRPIAQKAGQRGKTNSNTAGAGQQLSSAGSRSSVKVVGITTSKDSFNKRCAKRRLKKSERRTSNASASSKASKNSDSDASESGISDDELHEENEQAKEAPPAAECLAPCSKTVKKSECLAPCASSQAIKQIRQPTPSLASSSNPSSNPQKPRCPVCGLAHDRICPGSYEKVYPSSASLCQSGPLGQSQAPVCPSAPKVEPPVCPGAPKEQPTGFPGQLKQTEEPKCPSSCNSNKDHRPGQGWPYQGLGPGPNAYQGPGAFPGQYQGQGIIPGQYNAPGGFPGSFPGQYQGPGMFPCPPCYGGGQQLGPGFQGTLVPYQGQGQYQGGALPPGTGIGAAVKAEKISSGSETDRSHKHRRKKGRRHSSSSSSGSESEYEKSPKKKKKKRWWSSKKRDTSDSEAEEEKPKKSSSDRQSNRRNSNGSIRSQNKKKHGKYSARSNAEDSDSETLVCTGKIGGDDSDELSIKCKGSWFRRNGQNKRGLPARSMCPGVAPPSCPALPPGMPCPPRPTIIQAPPSPLPPPVHPPPLPRRCSPGCTPKPRPKKYSYCTNTNDSDSSSDEDDATVCECEVVCYKKEKKKKKRKGKGQDEKAGGCCKCKKHKK</sequence>
<protein>
    <submittedName>
        <fullName evidence="3">Uncharacterized protein</fullName>
    </submittedName>
</protein>
<feature type="region of interest" description="Disordered" evidence="1">
    <location>
        <begin position="564"/>
        <end position="620"/>
    </location>
</feature>
<dbReference type="Proteomes" id="UP000823941">
    <property type="component" value="Chromosome 20"/>
</dbReference>
<accession>A0ABQ7Q6D3</accession>
<feature type="compositionally biased region" description="Low complexity" evidence="1">
    <location>
        <begin position="121"/>
        <end position="132"/>
    </location>
</feature>
<evidence type="ECO:0000313" key="3">
    <source>
        <dbReference type="EMBL" id="KAG7300665.1"/>
    </source>
</evidence>
<feature type="compositionally biased region" description="Low complexity" evidence="1">
    <location>
        <begin position="319"/>
        <end position="332"/>
    </location>
</feature>
<organism evidence="3 4">
    <name type="scientific">Plutella xylostella</name>
    <name type="common">Diamondback moth</name>
    <name type="synonym">Plutella maculipennis</name>
    <dbReference type="NCBI Taxonomy" id="51655"/>
    <lineage>
        <taxon>Eukaryota</taxon>
        <taxon>Metazoa</taxon>
        <taxon>Ecdysozoa</taxon>
        <taxon>Arthropoda</taxon>
        <taxon>Hexapoda</taxon>
        <taxon>Insecta</taxon>
        <taxon>Pterygota</taxon>
        <taxon>Neoptera</taxon>
        <taxon>Endopterygota</taxon>
        <taxon>Lepidoptera</taxon>
        <taxon>Glossata</taxon>
        <taxon>Ditrysia</taxon>
        <taxon>Yponomeutoidea</taxon>
        <taxon>Plutellidae</taxon>
        <taxon>Plutella</taxon>
    </lineage>
</organism>
<feature type="compositionally biased region" description="Low complexity" evidence="1">
    <location>
        <begin position="369"/>
        <end position="379"/>
    </location>
</feature>
<keyword evidence="4" id="KW-1185">Reference proteome</keyword>
<reference evidence="3 4" key="1">
    <citation type="submission" date="2021-06" db="EMBL/GenBank/DDBJ databases">
        <title>A haploid diamondback moth (Plutella xylostella L.) genome assembly resolves 31 chromosomes and identifies a diamide resistance mutation.</title>
        <authorList>
            <person name="Ward C.M."/>
            <person name="Perry K.D."/>
            <person name="Baker G."/>
            <person name="Powis K."/>
            <person name="Heckel D.G."/>
            <person name="Baxter S.W."/>
        </authorList>
    </citation>
    <scope>NUCLEOTIDE SEQUENCE [LARGE SCALE GENOMIC DNA]</scope>
    <source>
        <strain evidence="3 4">LV</strain>
        <tissue evidence="3">Single pupa</tissue>
    </source>
</reference>
<feature type="region of interest" description="Disordered" evidence="1">
    <location>
        <begin position="187"/>
        <end position="210"/>
    </location>
</feature>
<feature type="compositionally biased region" description="Basic residues" evidence="1">
    <location>
        <begin position="410"/>
        <end position="422"/>
    </location>
</feature>
<feature type="region of interest" description="Disordered" evidence="1">
    <location>
        <begin position="365"/>
        <end position="506"/>
    </location>
</feature>
<feature type="compositionally biased region" description="Basic residues" evidence="1">
    <location>
        <begin position="107"/>
        <end position="117"/>
    </location>
</feature>
<dbReference type="EMBL" id="JAHIBW010000020">
    <property type="protein sequence ID" value="KAG7300665.1"/>
    <property type="molecule type" value="Genomic_DNA"/>
</dbReference>
<feature type="compositionally biased region" description="Polar residues" evidence="1">
    <location>
        <begin position="187"/>
        <end position="197"/>
    </location>
</feature>
<evidence type="ECO:0000256" key="2">
    <source>
        <dbReference type="SAM" id="SignalP"/>
    </source>
</evidence>
<feature type="compositionally biased region" description="Basic and acidic residues" evidence="1">
    <location>
        <begin position="461"/>
        <end position="472"/>
    </location>
</feature>
<feature type="compositionally biased region" description="Pro residues" evidence="1">
    <location>
        <begin position="564"/>
        <end position="586"/>
    </location>
</feature>
<feature type="region of interest" description="Disordered" evidence="1">
    <location>
        <begin position="107"/>
        <end position="161"/>
    </location>
</feature>
<feature type="region of interest" description="Disordered" evidence="1">
    <location>
        <begin position="41"/>
        <end position="92"/>
    </location>
</feature>
<keyword evidence="2" id="KW-0732">Signal</keyword>
<feature type="chain" id="PRO_5046421293" evidence="2">
    <location>
        <begin position="23"/>
        <end position="659"/>
    </location>
</feature>
<feature type="compositionally biased region" description="Low complexity" evidence="1">
    <location>
        <begin position="41"/>
        <end position="55"/>
    </location>
</feature>
<feature type="compositionally biased region" description="Basic residues" evidence="1">
    <location>
        <begin position="632"/>
        <end position="641"/>
    </location>
</feature>
<feature type="signal peptide" evidence="2">
    <location>
        <begin position="1"/>
        <end position="22"/>
    </location>
</feature>